<keyword evidence="8" id="KW-1185">Reference proteome</keyword>
<feature type="compositionally biased region" description="Basic residues" evidence="4">
    <location>
        <begin position="38"/>
        <end position="47"/>
    </location>
</feature>
<dbReference type="EMBL" id="CM003105">
    <property type="protein sequence ID" value="KUI72086.1"/>
    <property type="molecule type" value="Genomic_DNA"/>
</dbReference>
<dbReference type="InterPro" id="IPR009057">
    <property type="entry name" value="Homeodomain-like_sf"/>
</dbReference>
<feature type="non-terminal residue" evidence="7">
    <location>
        <position position="1191"/>
    </location>
</feature>
<feature type="compositionally biased region" description="Low complexity" evidence="4">
    <location>
        <begin position="388"/>
        <end position="403"/>
    </location>
</feature>
<feature type="domain" description="Myb-like" evidence="5">
    <location>
        <begin position="833"/>
        <end position="911"/>
    </location>
</feature>
<feature type="compositionally biased region" description="Acidic residues" evidence="4">
    <location>
        <begin position="526"/>
        <end position="535"/>
    </location>
</feature>
<feature type="compositionally biased region" description="Basic residues" evidence="4">
    <location>
        <begin position="658"/>
        <end position="667"/>
    </location>
</feature>
<proteinExistence type="predicted"/>
<feature type="region of interest" description="Disordered" evidence="4">
    <location>
        <begin position="1054"/>
        <end position="1191"/>
    </location>
</feature>
<feature type="compositionally biased region" description="Polar residues" evidence="4">
    <location>
        <begin position="216"/>
        <end position="232"/>
    </location>
</feature>
<feature type="compositionally biased region" description="Polar residues" evidence="4">
    <location>
        <begin position="575"/>
        <end position="585"/>
    </location>
</feature>
<protein>
    <submittedName>
        <fullName evidence="7">DNA-binding protein REB1</fullName>
    </submittedName>
</protein>
<feature type="compositionally biased region" description="Basic and acidic residues" evidence="4">
    <location>
        <begin position="1100"/>
        <end position="1109"/>
    </location>
</feature>
<dbReference type="InterPro" id="IPR001005">
    <property type="entry name" value="SANT/Myb"/>
</dbReference>
<feature type="compositionally biased region" description="Low complexity" evidence="4">
    <location>
        <begin position="1070"/>
        <end position="1082"/>
    </location>
</feature>
<evidence type="ECO:0000259" key="5">
    <source>
        <dbReference type="PROSITE" id="PS50090"/>
    </source>
</evidence>
<dbReference type="GO" id="GO:0003700">
    <property type="term" value="F:DNA-binding transcription factor activity"/>
    <property type="evidence" value="ECO:0007669"/>
    <property type="project" value="TreeGrafter"/>
</dbReference>
<evidence type="ECO:0000256" key="1">
    <source>
        <dbReference type="ARBA" id="ARBA00004123"/>
    </source>
</evidence>
<evidence type="ECO:0000256" key="4">
    <source>
        <dbReference type="SAM" id="MobiDB-lite"/>
    </source>
</evidence>
<feature type="compositionally biased region" description="Basic and acidic residues" evidence="4">
    <location>
        <begin position="307"/>
        <end position="319"/>
    </location>
</feature>
<dbReference type="SUPFAM" id="SSF46689">
    <property type="entry name" value="Homeodomain-like"/>
    <property type="match status" value="2"/>
</dbReference>
<dbReference type="Proteomes" id="UP000078559">
    <property type="component" value="Chromosome 8"/>
</dbReference>
<dbReference type="AlphaFoldDB" id="A0A194W6F0"/>
<accession>A0A194W6F0</accession>
<evidence type="ECO:0000313" key="7">
    <source>
        <dbReference type="EMBL" id="KUI72086.1"/>
    </source>
</evidence>
<keyword evidence="3" id="KW-0539">Nucleus</keyword>
<evidence type="ECO:0000256" key="2">
    <source>
        <dbReference type="ARBA" id="ARBA00023125"/>
    </source>
</evidence>
<feature type="compositionally biased region" description="Basic residues" evidence="4">
    <location>
        <begin position="1123"/>
        <end position="1136"/>
    </location>
</feature>
<feature type="compositionally biased region" description="Basic residues" evidence="4">
    <location>
        <begin position="75"/>
        <end position="84"/>
    </location>
</feature>
<feature type="compositionally biased region" description="Basic and acidic residues" evidence="4">
    <location>
        <begin position="1151"/>
        <end position="1165"/>
    </location>
</feature>
<feature type="compositionally biased region" description="Polar residues" evidence="4">
    <location>
        <begin position="632"/>
        <end position="643"/>
    </location>
</feature>
<comment type="subcellular location">
    <subcellularLocation>
        <location evidence="1">Nucleus</location>
    </subcellularLocation>
</comment>
<feature type="compositionally biased region" description="Basic and acidic residues" evidence="4">
    <location>
        <begin position="504"/>
        <end position="521"/>
    </location>
</feature>
<dbReference type="PROSITE" id="PS50090">
    <property type="entry name" value="MYB_LIKE"/>
    <property type="match status" value="2"/>
</dbReference>
<evidence type="ECO:0000313" key="8">
    <source>
        <dbReference type="Proteomes" id="UP000078559"/>
    </source>
</evidence>
<evidence type="ECO:0000259" key="6">
    <source>
        <dbReference type="PROSITE" id="PS51294"/>
    </source>
</evidence>
<keyword evidence="2 7" id="KW-0238">DNA-binding</keyword>
<dbReference type="PROSITE" id="PS51294">
    <property type="entry name" value="HTH_MYB"/>
    <property type="match status" value="1"/>
</dbReference>
<dbReference type="GO" id="GO:0000976">
    <property type="term" value="F:transcription cis-regulatory region binding"/>
    <property type="evidence" value="ECO:0007669"/>
    <property type="project" value="TreeGrafter"/>
</dbReference>
<name>A0A194W6F0_CYTMA</name>
<sequence>KRQRKGVDAVTSSEPGPADAAAIADDEGNAVVPEPTKKTKRKKKTHKVGGEVEEVVEGTQPEAQDRDVDEMPQSLKKKSKKRSKLVATNDSDIPDQSGLREQQVVEGEPPHEEGNPQADSLQDQDALLDGEPHDEPEPEVMQSPQSSRKKRPRNKKRDDARSPEAPHLVSHAVGGSPPSAQRPTANGILRYKPHLDVDADEVIPSSEPNDRRRESTGSQASEIHASQLNTQGFADGNEAVEESPEVQYTGTAVSGIQDGDPSQEDFSQDSQWLHKQGIKFDSDEEPITDTRTSQERDDDAALPDLQPSKDKTEPVHPDSESESESPSAARLERLERSRSRSMSRASVTRLADEDLGLDVETSRARSISAPSSTGSNVSIPARAEDIGSRPGSRGSTRSTSSRSSRNDAQPNGDTMDIDQYVDHPVMNKSPAKKQTKCAYMTRNKAANPKSYDEMDIDDANEDGGLAQPPVSASKTTRKGRRRQSDDGVSNRNVHVMADWLSQNERTRNHPVEVEELEHNDGADGVIPEEEGEVEEAAISQKATRSGVPQVALKEASTQETASQPKKARKTRRLQPKTSLSLSQLEGNDADGEGESQARLPSFSQGSKLKDVMRGGSNEPEESESGEGRLPTGGNSAVPQTQSRLSEEEKQVSDAPLPKPKKAKRKRRNDASEDELESLMARNASKSIGLSDEDIRTAKRKRLAKGQKADGRWTREELGALEKVVVDFCDAHDMTQPEINTMIHERPDKSNTMHQEFWSKAAMAASRRTRKQIVERARRLYNNFAGRGHWTEEQKQELHELFEKHGKKFAEIAVMVNRDQKDVRDYWRNQYLVHETQVKARWTNEETERLKEVVEEALNKIRIMRENNDQFRPRPRTNGFDDESLIDWEQISSAMDLTRSRQQCKWKWTDMKEKGVAGDDTSLLPKSPYQKTVNGISEELANAREDYRGMGTEEKLRLIEAIHDCGTSEDGRIRWNTLVNERFRTKWHRPTLKLVWYRLRQAVPEYDQQDVQSNARFLLNYYNTHQSLPEVGDNQVDEQIEERVISHKPGSRIWKKLSDEPRAVRERQRRSSSMSSRASSRGRLVSSQILRIEGSDDDDADRTRGLRSDSVDLGLEDGDENRGRRSAGKRRKTRNSRKNKEDVVPIRIPSHLKGEAAKKALEEARRRANAGQEAKRGARSASVAIDSDSDSE</sequence>
<dbReference type="PANTHER" id="PTHR46380">
    <property type="entry name" value="CYCLIN-D-BINDING MYB-LIKE TRANSCRIPTION FACTOR 1"/>
    <property type="match status" value="1"/>
</dbReference>
<feature type="domain" description="Myb-like" evidence="5">
    <location>
        <begin position="786"/>
        <end position="830"/>
    </location>
</feature>
<dbReference type="InterPro" id="IPR017930">
    <property type="entry name" value="Myb_dom"/>
</dbReference>
<dbReference type="CDD" id="cd00167">
    <property type="entry name" value="SANT"/>
    <property type="match status" value="2"/>
</dbReference>
<feature type="compositionally biased region" description="Basic and acidic residues" evidence="4">
    <location>
        <begin position="1055"/>
        <end position="1065"/>
    </location>
</feature>
<gene>
    <name evidence="7" type="ORF">VM1G_07571</name>
</gene>
<reference evidence="7" key="1">
    <citation type="submission" date="2014-12" db="EMBL/GenBank/DDBJ databases">
        <title>Genome Sequence of Valsa Canker Pathogens Uncovers a Specific Adaption of Colonization on Woody Bark.</title>
        <authorList>
            <person name="Yin Z."/>
            <person name="Liu H."/>
            <person name="Gao X."/>
            <person name="Li Z."/>
            <person name="Song N."/>
            <person name="Ke X."/>
            <person name="Dai Q."/>
            <person name="Wu Y."/>
            <person name="Sun Y."/>
            <person name="Xu J.-R."/>
            <person name="Kang Z.K."/>
            <person name="Wang L."/>
            <person name="Huang L."/>
        </authorList>
    </citation>
    <scope>NUCLEOTIDE SEQUENCE [LARGE SCALE GENOMIC DNA]</scope>
    <source>
        <strain evidence="7">03-8</strain>
    </source>
</reference>
<dbReference type="GO" id="GO:0005634">
    <property type="term" value="C:nucleus"/>
    <property type="evidence" value="ECO:0007669"/>
    <property type="project" value="UniProtKB-SubCell"/>
</dbReference>
<dbReference type="Pfam" id="PF13921">
    <property type="entry name" value="Myb_DNA-bind_6"/>
    <property type="match status" value="1"/>
</dbReference>
<feature type="region of interest" description="Disordered" evidence="4">
    <location>
        <begin position="1"/>
        <end position="684"/>
    </location>
</feature>
<dbReference type="OrthoDB" id="39591at2759"/>
<dbReference type="SMART" id="SM00717">
    <property type="entry name" value="SANT"/>
    <property type="match status" value="3"/>
</dbReference>
<feature type="compositionally biased region" description="Polar residues" evidence="4">
    <location>
        <begin position="364"/>
        <end position="378"/>
    </location>
</feature>
<dbReference type="Gene3D" id="1.10.10.60">
    <property type="entry name" value="Homeodomain-like"/>
    <property type="match status" value="2"/>
</dbReference>
<dbReference type="PANTHER" id="PTHR46380:SF2">
    <property type="entry name" value="CYCLIN-D-BINDING MYB-LIKE TRANSCRIPTION FACTOR 1"/>
    <property type="match status" value="1"/>
</dbReference>
<evidence type="ECO:0000256" key="3">
    <source>
        <dbReference type="ARBA" id="ARBA00023242"/>
    </source>
</evidence>
<feature type="compositionally biased region" description="Basic residues" evidence="4">
    <location>
        <begin position="565"/>
        <end position="574"/>
    </location>
</feature>
<organism evidence="7 8">
    <name type="scientific">Cytospora mali</name>
    <name type="common">Apple Valsa canker fungus</name>
    <name type="synonym">Valsa mali</name>
    <dbReference type="NCBI Taxonomy" id="578113"/>
    <lineage>
        <taxon>Eukaryota</taxon>
        <taxon>Fungi</taxon>
        <taxon>Dikarya</taxon>
        <taxon>Ascomycota</taxon>
        <taxon>Pezizomycotina</taxon>
        <taxon>Sordariomycetes</taxon>
        <taxon>Sordariomycetidae</taxon>
        <taxon>Diaporthales</taxon>
        <taxon>Cytosporaceae</taxon>
        <taxon>Cytospora</taxon>
    </lineage>
</organism>
<feature type="domain" description="HTH myb-type" evidence="6">
    <location>
        <begin position="781"/>
        <end position="835"/>
    </location>
</feature>
<dbReference type="InterPro" id="IPR051651">
    <property type="entry name" value="DMTF1_DNA-bind_reg"/>
</dbReference>